<dbReference type="InterPro" id="IPR004089">
    <property type="entry name" value="MCPsignal_dom"/>
</dbReference>
<evidence type="ECO:0000256" key="5">
    <source>
        <dbReference type="PROSITE-ProRule" id="PRU00284"/>
    </source>
</evidence>
<dbReference type="PANTHER" id="PTHR43531">
    <property type="entry name" value="PROTEIN ICFG"/>
    <property type="match status" value="1"/>
</dbReference>
<protein>
    <submittedName>
        <fullName evidence="8">Methyl-accepting chemotaxis protein</fullName>
    </submittedName>
</protein>
<feature type="domain" description="Methyl-accepting transducer" evidence="7">
    <location>
        <begin position="1"/>
        <end position="136"/>
    </location>
</feature>
<evidence type="ECO:0000256" key="3">
    <source>
        <dbReference type="ARBA" id="ARBA00023224"/>
    </source>
</evidence>
<dbReference type="SMART" id="SM00283">
    <property type="entry name" value="MA"/>
    <property type="match status" value="1"/>
</dbReference>
<evidence type="ECO:0000259" key="7">
    <source>
        <dbReference type="PROSITE" id="PS50111"/>
    </source>
</evidence>
<dbReference type="SUPFAM" id="SSF58104">
    <property type="entry name" value="Methyl-accepting chemotaxis protein (MCP) signaling domain"/>
    <property type="match status" value="1"/>
</dbReference>
<feature type="compositionally biased region" description="Basic residues" evidence="6">
    <location>
        <begin position="249"/>
        <end position="260"/>
    </location>
</feature>
<accession>A0AAU7Q8R5</accession>
<dbReference type="EMBL" id="CP157947">
    <property type="protein sequence ID" value="XBS69343.1"/>
    <property type="molecule type" value="Genomic_DNA"/>
</dbReference>
<name>A0AAU7Q8R5_9GAMM</name>
<dbReference type="PRINTS" id="PR00260">
    <property type="entry name" value="CHEMTRNSDUCR"/>
</dbReference>
<evidence type="ECO:0000256" key="4">
    <source>
        <dbReference type="ARBA" id="ARBA00029447"/>
    </source>
</evidence>
<evidence type="ECO:0000313" key="8">
    <source>
        <dbReference type="EMBL" id="XBS69343.1"/>
    </source>
</evidence>
<evidence type="ECO:0000256" key="6">
    <source>
        <dbReference type="SAM" id="MobiDB-lite"/>
    </source>
</evidence>
<keyword evidence="1" id="KW-0488">Methylation</keyword>
<dbReference type="PANTHER" id="PTHR43531:SF14">
    <property type="entry name" value="METHYL-ACCEPTING CHEMOTAXIS PROTEIN I-RELATED"/>
    <property type="match status" value="1"/>
</dbReference>
<proteinExistence type="inferred from homology"/>
<dbReference type="GO" id="GO:0006935">
    <property type="term" value="P:chemotaxis"/>
    <property type="evidence" value="ECO:0007669"/>
    <property type="project" value="UniProtKB-KW"/>
</dbReference>
<gene>
    <name evidence="8" type="ORF">ABK905_23375</name>
</gene>
<organism evidence="8">
    <name type="scientific">Acerihabitans sp. KWT182</name>
    <dbReference type="NCBI Taxonomy" id="3157919"/>
    <lineage>
        <taxon>Bacteria</taxon>
        <taxon>Pseudomonadati</taxon>
        <taxon>Pseudomonadota</taxon>
        <taxon>Gammaproteobacteria</taxon>
        <taxon>Enterobacterales</taxon>
        <taxon>Pectobacteriaceae</taxon>
        <taxon>Acerihabitans</taxon>
    </lineage>
</organism>
<evidence type="ECO:0000256" key="2">
    <source>
        <dbReference type="ARBA" id="ARBA00022500"/>
    </source>
</evidence>
<keyword evidence="2" id="KW-0145">Chemotaxis</keyword>
<dbReference type="GO" id="GO:0007165">
    <property type="term" value="P:signal transduction"/>
    <property type="evidence" value="ECO:0007669"/>
    <property type="project" value="UniProtKB-KW"/>
</dbReference>
<dbReference type="Gene3D" id="1.10.287.950">
    <property type="entry name" value="Methyl-accepting chemotaxis protein"/>
    <property type="match status" value="1"/>
</dbReference>
<dbReference type="GO" id="GO:0005886">
    <property type="term" value="C:plasma membrane"/>
    <property type="evidence" value="ECO:0007669"/>
    <property type="project" value="TreeGrafter"/>
</dbReference>
<reference evidence="8" key="1">
    <citation type="submission" date="2024-06" db="EMBL/GenBank/DDBJ databases">
        <authorList>
            <person name="Coelho C."/>
            <person name="Bento M."/>
            <person name="Garcia E."/>
            <person name="Camelo A."/>
            <person name="Brandao I."/>
            <person name="Espirito Santo C."/>
            <person name="Trovao J."/>
            <person name="Verissimo A."/>
            <person name="Costa J."/>
            <person name="Tiago I."/>
        </authorList>
    </citation>
    <scope>NUCLEOTIDE SEQUENCE</scope>
    <source>
        <strain evidence="8">KWT182</strain>
    </source>
</reference>
<dbReference type="PROSITE" id="PS50111">
    <property type="entry name" value="CHEMOTAXIS_TRANSDUC_2"/>
    <property type="match status" value="1"/>
</dbReference>
<keyword evidence="3 5" id="KW-0807">Transducer</keyword>
<feature type="region of interest" description="Disordered" evidence="6">
    <location>
        <begin position="229"/>
        <end position="260"/>
    </location>
</feature>
<dbReference type="GO" id="GO:0004888">
    <property type="term" value="F:transmembrane signaling receptor activity"/>
    <property type="evidence" value="ECO:0007669"/>
    <property type="project" value="InterPro"/>
</dbReference>
<dbReference type="Pfam" id="PF00015">
    <property type="entry name" value="MCPsignal"/>
    <property type="match status" value="1"/>
</dbReference>
<comment type="similarity">
    <text evidence="4">Belongs to the methyl-accepting chemotaxis (MCP) protein family.</text>
</comment>
<dbReference type="AlphaFoldDB" id="A0AAU7Q8R5"/>
<dbReference type="InterPro" id="IPR051310">
    <property type="entry name" value="MCP_chemotaxis"/>
</dbReference>
<sequence>MINGIAFQTNILALNAAVEAARAGEQGRGFAVVAGEVRSLAQRSGQAAKEIQSLIGESVERVDIGSRQVADAGATMGDIVRAITHVTDIMGEIASASDEQGKGINQIGQAVTEMDSVTQQNSALVQESAAASASLEEQAHYLNEMVAIFQLEPVTDVPVGDKALAGERVLQDRSRPDYQGSIRSGANGVTTQAQGRTLANGAAAQAQGSKVANGVAAQAPGRMIANGAAQAQSGTVDNGVALRPQGRALAKKKALRRRSD</sequence>
<dbReference type="InterPro" id="IPR004090">
    <property type="entry name" value="Chemotax_Me-accpt_rcpt"/>
</dbReference>
<evidence type="ECO:0000256" key="1">
    <source>
        <dbReference type="ARBA" id="ARBA00022481"/>
    </source>
</evidence>